<dbReference type="RefSeq" id="WP_247340000.1">
    <property type="nucleotide sequence ID" value="NZ_CP095550.1"/>
</dbReference>
<protein>
    <submittedName>
        <fullName evidence="3">IS21 family transposase</fullName>
    </submittedName>
</protein>
<organism evidence="3 4">
    <name type="scientific">Metabacillus endolithicus</name>
    <dbReference type="NCBI Taxonomy" id="1535204"/>
    <lineage>
        <taxon>Bacteria</taxon>
        <taxon>Bacillati</taxon>
        <taxon>Bacillota</taxon>
        <taxon>Bacilli</taxon>
        <taxon>Bacillales</taxon>
        <taxon>Bacillaceae</taxon>
        <taxon>Metabacillus</taxon>
    </lineage>
</organism>
<dbReference type="PROSITE" id="PS50994">
    <property type="entry name" value="INTEGRASE"/>
    <property type="match status" value="1"/>
</dbReference>
<dbReference type="InterPro" id="IPR054353">
    <property type="entry name" value="IstA-like_C"/>
</dbReference>
<dbReference type="InterPro" id="IPR001584">
    <property type="entry name" value="Integrase_cat-core"/>
</dbReference>
<name>A0ABW5C158_9BACI</name>
<evidence type="ECO:0000313" key="4">
    <source>
        <dbReference type="Proteomes" id="UP001597318"/>
    </source>
</evidence>
<dbReference type="InterPro" id="IPR036397">
    <property type="entry name" value="RNaseH_sf"/>
</dbReference>
<gene>
    <name evidence="3" type="primary">istA</name>
    <name evidence="3" type="ORF">ACFSKK_16950</name>
</gene>
<comment type="similarity">
    <text evidence="1">Belongs to the transposase IS21/IS408/IS1162 family.</text>
</comment>
<accession>A0ABW5C158</accession>
<evidence type="ECO:0000259" key="2">
    <source>
        <dbReference type="PROSITE" id="PS50994"/>
    </source>
</evidence>
<dbReference type="Pfam" id="PF22483">
    <property type="entry name" value="Mu-transpos_C_2"/>
    <property type="match status" value="1"/>
</dbReference>
<evidence type="ECO:0000313" key="3">
    <source>
        <dbReference type="EMBL" id="MFD2215379.1"/>
    </source>
</evidence>
<comment type="caution">
    <text evidence="3">The sequence shown here is derived from an EMBL/GenBank/DDBJ whole genome shotgun (WGS) entry which is preliminary data.</text>
</comment>
<reference evidence="4" key="1">
    <citation type="journal article" date="2019" name="Int. J. Syst. Evol. Microbiol.">
        <title>The Global Catalogue of Microorganisms (GCM) 10K type strain sequencing project: providing services to taxonomists for standard genome sequencing and annotation.</title>
        <authorList>
            <consortium name="The Broad Institute Genomics Platform"/>
            <consortium name="The Broad Institute Genome Sequencing Center for Infectious Disease"/>
            <person name="Wu L."/>
            <person name="Ma J."/>
        </authorList>
    </citation>
    <scope>NUCLEOTIDE SEQUENCE [LARGE SCALE GENOMIC DNA]</scope>
    <source>
        <strain evidence="4">CGMCC 1.15474</strain>
    </source>
</reference>
<evidence type="ECO:0000256" key="1">
    <source>
        <dbReference type="ARBA" id="ARBA00009277"/>
    </source>
</evidence>
<dbReference type="PANTHER" id="PTHR35004:SF7">
    <property type="entry name" value="INTEGRASE PROTEIN"/>
    <property type="match status" value="1"/>
</dbReference>
<dbReference type="EMBL" id="JBHUIK010000004">
    <property type="protein sequence ID" value="MFD2215379.1"/>
    <property type="molecule type" value="Genomic_DNA"/>
</dbReference>
<dbReference type="Proteomes" id="UP001597318">
    <property type="component" value="Unassembled WGS sequence"/>
</dbReference>
<proteinExistence type="inferred from homology"/>
<feature type="domain" description="Integrase catalytic" evidence="2">
    <location>
        <begin position="138"/>
        <end position="314"/>
    </location>
</feature>
<dbReference type="InterPro" id="IPR012337">
    <property type="entry name" value="RNaseH-like_sf"/>
</dbReference>
<dbReference type="Gene3D" id="3.30.420.10">
    <property type="entry name" value="Ribonuclease H-like superfamily/Ribonuclease H"/>
    <property type="match status" value="1"/>
</dbReference>
<keyword evidence="4" id="KW-1185">Reference proteome</keyword>
<dbReference type="NCBIfam" id="NF033546">
    <property type="entry name" value="transpos_IS21"/>
    <property type="match status" value="1"/>
</dbReference>
<dbReference type="SUPFAM" id="SSF53098">
    <property type="entry name" value="Ribonuclease H-like"/>
    <property type="match status" value="1"/>
</dbReference>
<sequence>MHVQLDLQTEIEIKSLEDLPKLKFLMESLNMKINKSKVGREMGVDRRTVDRYLKGMGSSKTRNRKSKIDELYEVISELLSKESIQTFYYKRVLWEYLKDNHGLDCSQSSFRRYISNKPEFQAYFTDGQRTYANQSVVRFETPPGEQAQFDWKENIKYITSDGEILKVNVGVFLLGNSRYKSYGLTLSKSQSVLMSFLMESFEAIGGVPKTILTDNMKTVMDEHRTEYSGGVVNERFEQFANDNGFEIKPCIAGRPRTKGKVESIMKLLDEIHAYQGKFTFEGLHQFVQNLCERHNQSFNQGNRKIPILALKQEKSHLLPLPRKEIRDSYKIKHRLVKVNPPSMITYKSNQYSVPAEYKGKTVGLQVYDDHIHVYYNMDLIAQHRVSKKVLNYKEEHYLDVLSRGMPDYPDIDELAKKNLLTMDEVYKIE</sequence>
<dbReference type="PANTHER" id="PTHR35004">
    <property type="entry name" value="TRANSPOSASE RV3428C-RELATED"/>
    <property type="match status" value="1"/>
</dbReference>